<dbReference type="Proteomes" id="UP000005551">
    <property type="component" value="Unassembled WGS sequence"/>
</dbReference>
<evidence type="ECO:0000313" key="2">
    <source>
        <dbReference type="Proteomes" id="UP000005551"/>
    </source>
</evidence>
<dbReference type="STRING" id="1189621.A3SI_06774"/>
<dbReference type="AlphaFoldDB" id="I5C618"/>
<accession>I5C618</accession>
<organism evidence="1 2">
    <name type="scientific">Nitritalea halalkaliphila LW7</name>
    <dbReference type="NCBI Taxonomy" id="1189621"/>
    <lineage>
        <taxon>Bacteria</taxon>
        <taxon>Pseudomonadati</taxon>
        <taxon>Bacteroidota</taxon>
        <taxon>Cytophagia</taxon>
        <taxon>Cytophagales</taxon>
        <taxon>Cyclobacteriaceae</taxon>
        <taxon>Nitritalea</taxon>
    </lineage>
</organism>
<sequence length="309" mass="35331">MIGLSEESVIDAYVNVSCSDCGLIYKQNWFTSAQLDALFKQGVPMHPKGWDVTSGRFSADNFLKETKLFEKAINDKDKENINRYKRALSSILDSVDGFLETPEGSQILQAIQQERPEAIYPLEDLLQRVIQTPAPFKRFSGFSAVSLWNFIEKKCGPIRNYAELGCPLWGLLPLAAQKQIPTAFLKRNEVNYWSDNCQQGGQHCTAFLNSKFQVPLKPWTENPKDKQHVIGFFQYLDHLEKPMEFMEEVFEYYEVAAVILDGVDQPLAIQHFTGFTEQSLQYIANKFGKQIHTDFKDIQASGNVLYLFT</sequence>
<evidence type="ECO:0000313" key="1">
    <source>
        <dbReference type="EMBL" id="EIM77270.1"/>
    </source>
</evidence>
<gene>
    <name evidence="1" type="ORF">A3SI_06774</name>
</gene>
<reference evidence="1 2" key="1">
    <citation type="submission" date="2012-05" db="EMBL/GenBank/DDBJ databases">
        <title>Genome sequence of Nitritalea halalkaliphila LW7.</title>
        <authorList>
            <person name="Jangir P.K."/>
            <person name="Singh A."/>
            <person name="Shivaji S."/>
            <person name="Sharma R."/>
        </authorList>
    </citation>
    <scope>NUCLEOTIDE SEQUENCE [LARGE SCALE GENOMIC DNA]</scope>
    <source>
        <strain evidence="1 2">LW7</strain>
    </source>
</reference>
<name>I5C618_9BACT</name>
<dbReference type="RefSeq" id="WP_009054191.1">
    <property type="nucleotide sequence ID" value="NZ_AJYA01000015.1"/>
</dbReference>
<proteinExistence type="predicted"/>
<protein>
    <submittedName>
        <fullName evidence="1">Uncharacterized protein</fullName>
    </submittedName>
</protein>
<keyword evidence="2" id="KW-1185">Reference proteome</keyword>
<dbReference type="EMBL" id="AJYA01000015">
    <property type="protein sequence ID" value="EIM77270.1"/>
    <property type="molecule type" value="Genomic_DNA"/>
</dbReference>
<comment type="caution">
    <text evidence="1">The sequence shown here is derived from an EMBL/GenBank/DDBJ whole genome shotgun (WGS) entry which is preliminary data.</text>
</comment>